<feature type="compositionally biased region" description="Acidic residues" evidence="1">
    <location>
        <begin position="148"/>
        <end position="157"/>
    </location>
</feature>
<name>A0A9K3DNP9_HELAN</name>
<feature type="region of interest" description="Disordered" evidence="1">
    <location>
        <begin position="131"/>
        <end position="157"/>
    </location>
</feature>
<sequence length="157" mass="17765">METAKLIDEGIEEIEDDDAHLGIYRHCANYLLSQTDTQTCALFVGADGECRIPMVSQYVNTPSPSGTFVGDFELVRSNLLDNLFSEFEICVNNINNTLTESCVMFPESDLLKRKAMEWKEIIKKHLIVEDEKEKEGNDVEKRNKNVEAEEDDVAEAA</sequence>
<dbReference type="AlphaFoldDB" id="A0A9K3DNP9"/>
<comment type="caution">
    <text evidence="2">The sequence shown here is derived from an EMBL/GenBank/DDBJ whole genome shotgun (WGS) entry which is preliminary data.</text>
</comment>
<evidence type="ECO:0000313" key="2">
    <source>
        <dbReference type="EMBL" id="KAF5758872.1"/>
    </source>
</evidence>
<accession>A0A9K3DNP9</accession>
<reference evidence="2" key="2">
    <citation type="submission" date="2020-06" db="EMBL/GenBank/DDBJ databases">
        <title>Helianthus annuus Genome sequencing and assembly Release 2.</title>
        <authorList>
            <person name="Gouzy J."/>
            <person name="Langlade N."/>
            <person name="Munos S."/>
        </authorList>
    </citation>
    <scope>NUCLEOTIDE SEQUENCE</scope>
    <source>
        <tissue evidence="2">Leaves</tissue>
    </source>
</reference>
<protein>
    <submittedName>
        <fullName evidence="2">Uncharacterized protein</fullName>
    </submittedName>
</protein>
<dbReference type="EMBL" id="MNCJ02000331">
    <property type="protein sequence ID" value="KAF5758872.1"/>
    <property type="molecule type" value="Genomic_DNA"/>
</dbReference>
<feature type="compositionally biased region" description="Basic and acidic residues" evidence="1">
    <location>
        <begin position="131"/>
        <end position="147"/>
    </location>
</feature>
<dbReference type="Gramene" id="mRNA:HanXRQr2_Chr16g0734441">
    <property type="protein sequence ID" value="mRNA:HanXRQr2_Chr16g0734441"/>
    <property type="gene ID" value="HanXRQr2_Chr16g0734441"/>
</dbReference>
<evidence type="ECO:0000313" key="3">
    <source>
        <dbReference type="Proteomes" id="UP000215914"/>
    </source>
</evidence>
<keyword evidence="3" id="KW-1185">Reference proteome</keyword>
<reference evidence="2" key="1">
    <citation type="journal article" date="2017" name="Nature">
        <title>The sunflower genome provides insights into oil metabolism, flowering and Asterid evolution.</title>
        <authorList>
            <person name="Badouin H."/>
            <person name="Gouzy J."/>
            <person name="Grassa C.J."/>
            <person name="Murat F."/>
            <person name="Staton S.E."/>
            <person name="Cottret L."/>
            <person name="Lelandais-Briere C."/>
            <person name="Owens G.L."/>
            <person name="Carrere S."/>
            <person name="Mayjonade B."/>
            <person name="Legrand L."/>
            <person name="Gill N."/>
            <person name="Kane N.C."/>
            <person name="Bowers J.E."/>
            <person name="Hubner S."/>
            <person name="Bellec A."/>
            <person name="Berard A."/>
            <person name="Berges H."/>
            <person name="Blanchet N."/>
            <person name="Boniface M.C."/>
            <person name="Brunel D."/>
            <person name="Catrice O."/>
            <person name="Chaidir N."/>
            <person name="Claudel C."/>
            <person name="Donnadieu C."/>
            <person name="Faraut T."/>
            <person name="Fievet G."/>
            <person name="Helmstetter N."/>
            <person name="King M."/>
            <person name="Knapp S.J."/>
            <person name="Lai Z."/>
            <person name="Le Paslier M.C."/>
            <person name="Lippi Y."/>
            <person name="Lorenzon L."/>
            <person name="Mandel J.R."/>
            <person name="Marage G."/>
            <person name="Marchand G."/>
            <person name="Marquand E."/>
            <person name="Bret-Mestries E."/>
            <person name="Morien E."/>
            <person name="Nambeesan S."/>
            <person name="Nguyen T."/>
            <person name="Pegot-Espagnet P."/>
            <person name="Pouilly N."/>
            <person name="Raftis F."/>
            <person name="Sallet E."/>
            <person name="Schiex T."/>
            <person name="Thomas J."/>
            <person name="Vandecasteele C."/>
            <person name="Vares D."/>
            <person name="Vear F."/>
            <person name="Vautrin S."/>
            <person name="Crespi M."/>
            <person name="Mangin B."/>
            <person name="Burke J.M."/>
            <person name="Salse J."/>
            <person name="Munos S."/>
            <person name="Vincourt P."/>
            <person name="Rieseberg L.H."/>
            <person name="Langlade N.B."/>
        </authorList>
    </citation>
    <scope>NUCLEOTIDE SEQUENCE</scope>
    <source>
        <tissue evidence="2">Leaves</tissue>
    </source>
</reference>
<gene>
    <name evidence="2" type="ORF">HanXRQr2_Chr16g0734441</name>
</gene>
<dbReference type="Proteomes" id="UP000215914">
    <property type="component" value="Unassembled WGS sequence"/>
</dbReference>
<proteinExistence type="predicted"/>
<organism evidence="2 3">
    <name type="scientific">Helianthus annuus</name>
    <name type="common">Common sunflower</name>
    <dbReference type="NCBI Taxonomy" id="4232"/>
    <lineage>
        <taxon>Eukaryota</taxon>
        <taxon>Viridiplantae</taxon>
        <taxon>Streptophyta</taxon>
        <taxon>Embryophyta</taxon>
        <taxon>Tracheophyta</taxon>
        <taxon>Spermatophyta</taxon>
        <taxon>Magnoliopsida</taxon>
        <taxon>eudicotyledons</taxon>
        <taxon>Gunneridae</taxon>
        <taxon>Pentapetalae</taxon>
        <taxon>asterids</taxon>
        <taxon>campanulids</taxon>
        <taxon>Asterales</taxon>
        <taxon>Asteraceae</taxon>
        <taxon>Asteroideae</taxon>
        <taxon>Heliantheae alliance</taxon>
        <taxon>Heliantheae</taxon>
        <taxon>Helianthus</taxon>
    </lineage>
</organism>
<evidence type="ECO:0000256" key="1">
    <source>
        <dbReference type="SAM" id="MobiDB-lite"/>
    </source>
</evidence>